<gene>
    <name evidence="1" type="ORF">DHETER_LOCUS11404</name>
</gene>
<protein>
    <submittedName>
        <fullName evidence="1">1913_t:CDS:1</fullName>
    </submittedName>
</protein>
<organism evidence="1 2">
    <name type="scientific">Dentiscutata heterogama</name>
    <dbReference type="NCBI Taxonomy" id="1316150"/>
    <lineage>
        <taxon>Eukaryota</taxon>
        <taxon>Fungi</taxon>
        <taxon>Fungi incertae sedis</taxon>
        <taxon>Mucoromycota</taxon>
        <taxon>Glomeromycotina</taxon>
        <taxon>Glomeromycetes</taxon>
        <taxon>Diversisporales</taxon>
        <taxon>Gigasporaceae</taxon>
        <taxon>Dentiscutata</taxon>
    </lineage>
</organism>
<comment type="caution">
    <text evidence="1">The sequence shown here is derived from an EMBL/GenBank/DDBJ whole genome shotgun (WGS) entry which is preliminary data.</text>
</comment>
<evidence type="ECO:0000313" key="2">
    <source>
        <dbReference type="Proteomes" id="UP000789702"/>
    </source>
</evidence>
<keyword evidence="2" id="KW-1185">Reference proteome</keyword>
<dbReference type="EMBL" id="CAJVPU010024881">
    <property type="protein sequence ID" value="CAG8694059.1"/>
    <property type="molecule type" value="Genomic_DNA"/>
</dbReference>
<reference evidence="1" key="1">
    <citation type="submission" date="2021-06" db="EMBL/GenBank/DDBJ databases">
        <authorList>
            <person name="Kallberg Y."/>
            <person name="Tangrot J."/>
            <person name="Rosling A."/>
        </authorList>
    </citation>
    <scope>NUCLEOTIDE SEQUENCE</scope>
    <source>
        <strain evidence="1">IL203A</strain>
    </source>
</reference>
<sequence>MVAQLTNAEASTFYTANSETSTSYTVNAEVSTFYMIMIDQVANIESSTFYTFTAKTSTSSALNAEFSTSYAVNVQPNSSYTIDTKTNVLCENAVYDEATTEEVNRDKTQHDFSLLKLGYTFPSWDDIEAFFKAYGQYHGFAIIKIRVEQRNDGVIRYRSLGCEFGGKYIPMKSIDINAYPTDNRNVKDMNDISI</sequence>
<name>A0ACA9P631_9GLOM</name>
<accession>A0ACA9P631</accession>
<proteinExistence type="predicted"/>
<evidence type="ECO:0000313" key="1">
    <source>
        <dbReference type="EMBL" id="CAG8694059.1"/>
    </source>
</evidence>
<dbReference type="Proteomes" id="UP000789702">
    <property type="component" value="Unassembled WGS sequence"/>
</dbReference>